<dbReference type="EnsemblMetazoa" id="CLYHEMT003574.1">
    <property type="protein sequence ID" value="CLYHEMP003574.1"/>
    <property type="gene ID" value="CLYHEMG003574"/>
</dbReference>
<keyword evidence="3" id="KW-1185">Reference proteome</keyword>
<evidence type="ECO:0000313" key="3">
    <source>
        <dbReference type="Proteomes" id="UP000594262"/>
    </source>
</evidence>
<organism evidence="2 3">
    <name type="scientific">Clytia hemisphaerica</name>
    <dbReference type="NCBI Taxonomy" id="252671"/>
    <lineage>
        <taxon>Eukaryota</taxon>
        <taxon>Metazoa</taxon>
        <taxon>Cnidaria</taxon>
        <taxon>Hydrozoa</taxon>
        <taxon>Hydroidolina</taxon>
        <taxon>Leptothecata</taxon>
        <taxon>Obeliida</taxon>
        <taxon>Clytiidae</taxon>
        <taxon>Clytia</taxon>
    </lineage>
</organism>
<dbReference type="Proteomes" id="UP000594262">
    <property type="component" value="Unplaced"/>
</dbReference>
<evidence type="ECO:0000313" key="2">
    <source>
        <dbReference type="EnsemblMetazoa" id="CLYHEMP003574.1"/>
    </source>
</evidence>
<reference evidence="2" key="1">
    <citation type="submission" date="2021-01" db="UniProtKB">
        <authorList>
            <consortium name="EnsemblMetazoa"/>
        </authorList>
    </citation>
    <scope>IDENTIFICATION</scope>
</reference>
<feature type="region of interest" description="Disordered" evidence="1">
    <location>
        <begin position="1"/>
        <end position="20"/>
    </location>
</feature>
<accession>A0A7M5TY22</accession>
<proteinExistence type="predicted"/>
<dbReference type="AlphaFoldDB" id="A0A7M5TY22"/>
<evidence type="ECO:0000256" key="1">
    <source>
        <dbReference type="SAM" id="MobiDB-lite"/>
    </source>
</evidence>
<sequence>APEDFNIHDHQISSDKEYAITKSIEGAEERKTQEREDESIVTTLDSDSDCVIIENAGQERQDESIVTTLDSDSDCVIIENTGQEREDKSIVTTRDSDSDCVIIENAGQGT</sequence>
<name>A0A7M5TY22_9CNID</name>
<protein>
    <submittedName>
        <fullName evidence="2">Uncharacterized protein</fullName>
    </submittedName>
</protein>